<dbReference type="EMBL" id="JAYESG010000019">
    <property type="protein sequence ID" value="MEA3520876.1"/>
    <property type="molecule type" value="Genomic_DNA"/>
</dbReference>
<proteinExistence type="predicted"/>
<gene>
    <name evidence="1" type="ORF">U8465_27965</name>
</gene>
<evidence type="ECO:0000313" key="1">
    <source>
        <dbReference type="EMBL" id="MEA3520876.1"/>
    </source>
</evidence>
<comment type="caution">
    <text evidence="1">The sequence shown here is derived from an EMBL/GenBank/DDBJ whole genome shotgun (WGS) entry which is preliminary data.</text>
</comment>
<keyword evidence="2" id="KW-1185">Reference proteome</keyword>
<organism evidence="1 2">
    <name type="scientific">Rhizobium mulingense</name>
    <dbReference type="NCBI Taxonomy" id="3031128"/>
    <lineage>
        <taxon>Bacteria</taxon>
        <taxon>Pseudomonadati</taxon>
        <taxon>Pseudomonadota</taxon>
        <taxon>Alphaproteobacteria</taxon>
        <taxon>Hyphomicrobiales</taxon>
        <taxon>Rhizobiaceae</taxon>
        <taxon>Rhizobium/Agrobacterium group</taxon>
        <taxon>Rhizobium</taxon>
    </lineage>
</organism>
<evidence type="ECO:0000313" key="2">
    <source>
        <dbReference type="Proteomes" id="UP001304050"/>
    </source>
</evidence>
<reference evidence="1" key="1">
    <citation type="submission" date="2023-12" db="EMBL/GenBank/DDBJ databases">
        <title>Diversity of Rhizobium in root nodule of phaseolus vulgaris.</title>
        <authorList>
            <person name="Wang H."/>
        </authorList>
    </citation>
    <scope>NUCLEOTIDE SEQUENCE</scope>
    <source>
        <strain evidence="1">MJ31</strain>
    </source>
</reference>
<accession>A0ACC6N787</accession>
<name>A0ACC6N787_9HYPH</name>
<sequence>MADRLAGILTPNTDIHASADYRRHLSGVLAKRALRAAWSRANHERLQAR</sequence>
<protein>
    <submittedName>
        <fullName evidence="1">Uncharacterized protein</fullName>
    </submittedName>
</protein>
<dbReference type="Proteomes" id="UP001304050">
    <property type="component" value="Unassembled WGS sequence"/>
</dbReference>